<evidence type="ECO:0000313" key="5">
    <source>
        <dbReference type="EMBL" id="PRZ10191.1"/>
    </source>
</evidence>
<dbReference type="RefSeq" id="WP_125206477.1">
    <property type="nucleotide sequence ID" value="NZ_PVTX01000001.1"/>
</dbReference>
<proteinExistence type="predicted"/>
<evidence type="ECO:0000259" key="3">
    <source>
        <dbReference type="Pfam" id="PF13828"/>
    </source>
</evidence>
<protein>
    <submittedName>
        <fullName evidence="5">Regulator of septum formation</fullName>
    </submittedName>
</protein>
<accession>A0ABX5EJC1</accession>
<feature type="compositionally biased region" description="Pro residues" evidence="1">
    <location>
        <begin position="48"/>
        <end position="57"/>
    </location>
</feature>
<feature type="compositionally biased region" description="Pro residues" evidence="1">
    <location>
        <begin position="1"/>
        <end position="10"/>
    </location>
</feature>
<organism evidence="5 6">
    <name type="scientific">Isoptericola halotolerans</name>
    <dbReference type="NCBI Taxonomy" id="300560"/>
    <lineage>
        <taxon>Bacteria</taxon>
        <taxon>Bacillati</taxon>
        <taxon>Actinomycetota</taxon>
        <taxon>Actinomycetes</taxon>
        <taxon>Micrococcales</taxon>
        <taxon>Promicromonosporaceae</taxon>
        <taxon>Isoptericola</taxon>
    </lineage>
</organism>
<comment type="caution">
    <text evidence="5">The sequence shown here is derived from an EMBL/GenBank/DDBJ whole genome shotgun (WGS) entry which is preliminary data.</text>
</comment>
<feature type="domain" description="DUF4190" evidence="3">
    <location>
        <begin position="74"/>
        <end position="127"/>
    </location>
</feature>
<keyword evidence="2" id="KW-0812">Transmembrane</keyword>
<feature type="compositionally biased region" description="Low complexity" evidence="1">
    <location>
        <begin position="26"/>
        <end position="47"/>
    </location>
</feature>
<name>A0ABX5EJC1_9MICO</name>
<reference evidence="5 6" key="1">
    <citation type="submission" date="2018-03" db="EMBL/GenBank/DDBJ databases">
        <title>Comparative analysis of microorganisms from saline springs in Andes Mountain Range, Colombia.</title>
        <authorList>
            <person name="Rubin E."/>
        </authorList>
    </citation>
    <scope>NUCLEOTIDE SEQUENCE [LARGE SCALE GENOMIC DNA]</scope>
    <source>
        <strain evidence="5 6">CG 23</strain>
    </source>
</reference>
<dbReference type="InterPro" id="IPR025241">
    <property type="entry name" value="DUF4190"/>
</dbReference>
<feature type="transmembrane region" description="Helical" evidence="2">
    <location>
        <begin position="75"/>
        <end position="98"/>
    </location>
</feature>
<evidence type="ECO:0000259" key="4">
    <source>
        <dbReference type="Pfam" id="PF13845"/>
    </source>
</evidence>
<keyword evidence="6" id="KW-1185">Reference proteome</keyword>
<feature type="region of interest" description="Disordered" evidence="1">
    <location>
        <begin position="1"/>
        <end position="69"/>
    </location>
</feature>
<feature type="transmembrane region" description="Helical" evidence="2">
    <location>
        <begin position="110"/>
        <end position="136"/>
    </location>
</feature>
<dbReference type="InterPro" id="IPR026004">
    <property type="entry name" value="Septum_form"/>
</dbReference>
<dbReference type="EMBL" id="PVTX01000001">
    <property type="protein sequence ID" value="PRZ10191.1"/>
    <property type="molecule type" value="Genomic_DNA"/>
</dbReference>
<keyword evidence="2" id="KW-1133">Transmembrane helix</keyword>
<dbReference type="Pfam" id="PF13828">
    <property type="entry name" value="DUF4190"/>
    <property type="match status" value="1"/>
</dbReference>
<dbReference type="Pfam" id="PF13845">
    <property type="entry name" value="Septum_form"/>
    <property type="match status" value="1"/>
</dbReference>
<evidence type="ECO:0000256" key="2">
    <source>
        <dbReference type="SAM" id="Phobius"/>
    </source>
</evidence>
<gene>
    <name evidence="5" type="ORF">BCL65_101330</name>
</gene>
<evidence type="ECO:0000256" key="1">
    <source>
        <dbReference type="SAM" id="MobiDB-lite"/>
    </source>
</evidence>
<evidence type="ECO:0000313" key="6">
    <source>
        <dbReference type="Proteomes" id="UP000239895"/>
    </source>
</evidence>
<feature type="domain" description="Septum formation-related" evidence="4">
    <location>
        <begin position="165"/>
        <end position="259"/>
    </location>
</feature>
<sequence length="279" mass="28404">MTSTPSPDPYRPADGTATPTPPTGPYPSRDGAGQDAPPAAPGTSPYGPGQPPAPVPGEQPSYAAPQPQGTDGVSIAALVTGILGMALVAVGLGIAGLVRTKRSGRSGKGFAIAGIVLGAIATVAWSLVIVFFFVLATNEDVQDSFQEGFQESFNDSYQQSMGLDMVVGDCFDPPADLTSGDPMSPADCAGPHGAEVIAVDQVEATEYPGDDAMVSQIETLCLDAFSEYIGVEYADSALEAVYFHPTQASWALGDRLLLCSAATMDGSPLEAGSVAGSGL</sequence>
<dbReference type="Proteomes" id="UP000239895">
    <property type="component" value="Unassembled WGS sequence"/>
</dbReference>
<keyword evidence="2" id="KW-0472">Membrane</keyword>